<reference evidence="1" key="2">
    <citation type="journal article" date="2020" name="Nat. Commun.">
        <title>Large-scale genome sequencing of mycorrhizal fungi provides insights into the early evolution of symbiotic traits.</title>
        <authorList>
            <person name="Miyauchi S."/>
            <person name="Kiss E."/>
            <person name="Kuo A."/>
            <person name="Drula E."/>
            <person name="Kohler A."/>
            <person name="Sanchez-Garcia M."/>
            <person name="Morin E."/>
            <person name="Andreopoulos B."/>
            <person name="Barry K.W."/>
            <person name="Bonito G."/>
            <person name="Buee M."/>
            <person name="Carver A."/>
            <person name="Chen C."/>
            <person name="Cichocki N."/>
            <person name="Clum A."/>
            <person name="Culley D."/>
            <person name="Crous P.W."/>
            <person name="Fauchery L."/>
            <person name="Girlanda M."/>
            <person name="Hayes R.D."/>
            <person name="Keri Z."/>
            <person name="LaButti K."/>
            <person name="Lipzen A."/>
            <person name="Lombard V."/>
            <person name="Magnuson J."/>
            <person name="Maillard F."/>
            <person name="Murat C."/>
            <person name="Nolan M."/>
            <person name="Ohm R.A."/>
            <person name="Pangilinan J."/>
            <person name="Pereira M.F."/>
            <person name="Perotto S."/>
            <person name="Peter M."/>
            <person name="Pfister S."/>
            <person name="Riley R."/>
            <person name="Sitrit Y."/>
            <person name="Stielow J.B."/>
            <person name="Szollosi G."/>
            <person name="Zifcakova L."/>
            <person name="Stursova M."/>
            <person name="Spatafora J.W."/>
            <person name="Tedersoo L."/>
            <person name="Vaario L.M."/>
            <person name="Yamada A."/>
            <person name="Yan M."/>
            <person name="Wang P."/>
            <person name="Xu J."/>
            <person name="Bruns T."/>
            <person name="Baldrian P."/>
            <person name="Vilgalys R."/>
            <person name="Dunand C."/>
            <person name="Henrissat B."/>
            <person name="Grigoriev I.V."/>
            <person name="Hibbett D."/>
            <person name="Nagy L.G."/>
            <person name="Martin F.M."/>
        </authorList>
    </citation>
    <scope>NUCLEOTIDE SEQUENCE</scope>
    <source>
        <strain evidence="1">BED1</strain>
    </source>
</reference>
<protein>
    <submittedName>
        <fullName evidence="1">Uncharacterized protein</fullName>
    </submittedName>
</protein>
<proteinExistence type="predicted"/>
<comment type="caution">
    <text evidence="1">The sequence shown here is derived from an EMBL/GenBank/DDBJ whole genome shotgun (WGS) entry which is preliminary data.</text>
</comment>
<accession>A0AAD4BTA2</accession>
<sequence>MFRASGSSCANRSIEAYRIQDGRISSVVMDTESERRLMGLTSLGAIALTMASGHLLRGAIHQSLINILLYMYRHCYFPSYGSDCHVARRLSFAAILLAWSNRFLKIK</sequence>
<evidence type="ECO:0000313" key="2">
    <source>
        <dbReference type="Proteomes" id="UP001194468"/>
    </source>
</evidence>
<evidence type="ECO:0000313" key="1">
    <source>
        <dbReference type="EMBL" id="KAF8439709.1"/>
    </source>
</evidence>
<reference evidence="1" key="1">
    <citation type="submission" date="2019-10" db="EMBL/GenBank/DDBJ databases">
        <authorList>
            <consortium name="DOE Joint Genome Institute"/>
            <person name="Kuo A."/>
            <person name="Miyauchi S."/>
            <person name="Kiss E."/>
            <person name="Drula E."/>
            <person name="Kohler A."/>
            <person name="Sanchez-Garcia M."/>
            <person name="Andreopoulos B."/>
            <person name="Barry K.W."/>
            <person name="Bonito G."/>
            <person name="Buee M."/>
            <person name="Carver A."/>
            <person name="Chen C."/>
            <person name="Cichocki N."/>
            <person name="Clum A."/>
            <person name="Culley D."/>
            <person name="Crous P.W."/>
            <person name="Fauchery L."/>
            <person name="Girlanda M."/>
            <person name="Hayes R."/>
            <person name="Keri Z."/>
            <person name="LaButti K."/>
            <person name="Lipzen A."/>
            <person name="Lombard V."/>
            <person name="Magnuson J."/>
            <person name="Maillard F."/>
            <person name="Morin E."/>
            <person name="Murat C."/>
            <person name="Nolan M."/>
            <person name="Ohm R."/>
            <person name="Pangilinan J."/>
            <person name="Pereira M."/>
            <person name="Perotto S."/>
            <person name="Peter M."/>
            <person name="Riley R."/>
            <person name="Sitrit Y."/>
            <person name="Stielow B."/>
            <person name="Szollosi G."/>
            <person name="Zifcakova L."/>
            <person name="Stursova M."/>
            <person name="Spatafora J.W."/>
            <person name="Tedersoo L."/>
            <person name="Vaario L.-M."/>
            <person name="Yamada A."/>
            <person name="Yan M."/>
            <person name="Wang P."/>
            <person name="Xu J."/>
            <person name="Bruns T."/>
            <person name="Baldrian P."/>
            <person name="Vilgalys R."/>
            <person name="Henrissat B."/>
            <person name="Grigoriev I.V."/>
            <person name="Hibbett D."/>
            <person name="Nagy L.G."/>
            <person name="Martin F.M."/>
        </authorList>
    </citation>
    <scope>NUCLEOTIDE SEQUENCE</scope>
    <source>
        <strain evidence="1">BED1</strain>
    </source>
</reference>
<dbReference type="EMBL" id="WHUW01000013">
    <property type="protein sequence ID" value="KAF8439709.1"/>
    <property type="molecule type" value="Genomic_DNA"/>
</dbReference>
<keyword evidence="2" id="KW-1185">Reference proteome</keyword>
<name>A0AAD4BTA2_BOLED</name>
<dbReference type="AlphaFoldDB" id="A0AAD4BTA2"/>
<organism evidence="1 2">
    <name type="scientific">Boletus edulis BED1</name>
    <dbReference type="NCBI Taxonomy" id="1328754"/>
    <lineage>
        <taxon>Eukaryota</taxon>
        <taxon>Fungi</taxon>
        <taxon>Dikarya</taxon>
        <taxon>Basidiomycota</taxon>
        <taxon>Agaricomycotina</taxon>
        <taxon>Agaricomycetes</taxon>
        <taxon>Agaricomycetidae</taxon>
        <taxon>Boletales</taxon>
        <taxon>Boletineae</taxon>
        <taxon>Boletaceae</taxon>
        <taxon>Boletoideae</taxon>
        <taxon>Boletus</taxon>
    </lineage>
</organism>
<gene>
    <name evidence="1" type="ORF">L210DRAFT_3540101</name>
</gene>
<dbReference type="Proteomes" id="UP001194468">
    <property type="component" value="Unassembled WGS sequence"/>
</dbReference>